<evidence type="ECO:0000256" key="7">
    <source>
        <dbReference type="RuleBase" id="RU000320"/>
    </source>
</evidence>
<proteinExistence type="inferred from homology"/>
<dbReference type="PANTHER" id="PTHR42703">
    <property type="entry name" value="NADH DEHYDROGENASE"/>
    <property type="match status" value="1"/>
</dbReference>
<feature type="transmembrane region" description="Helical" evidence="9">
    <location>
        <begin position="344"/>
        <end position="363"/>
    </location>
</feature>
<feature type="transmembrane region" description="Helical" evidence="9">
    <location>
        <begin position="316"/>
        <end position="337"/>
    </location>
</feature>
<feature type="transmembrane region" description="Helical" evidence="9">
    <location>
        <begin position="134"/>
        <end position="161"/>
    </location>
</feature>
<keyword evidence="6 9" id="KW-0472">Membrane</keyword>
<keyword evidence="4 7" id="KW-0812">Transmembrane</keyword>
<keyword evidence="5 9" id="KW-1133">Transmembrane helix</keyword>
<keyword evidence="3" id="KW-1003">Cell membrane</keyword>
<evidence type="ECO:0000256" key="6">
    <source>
        <dbReference type="ARBA" id="ARBA00023136"/>
    </source>
</evidence>
<dbReference type="Pfam" id="PF00361">
    <property type="entry name" value="Proton_antipo_M"/>
    <property type="match status" value="1"/>
</dbReference>
<evidence type="ECO:0000256" key="5">
    <source>
        <dbReference type="ARBA" id="ARBA00022989"/>
    </source>
</evidence>
<dbReference type="NCBIfam" id="NF009309">
    <property type="entry name" value="PRK12666.1"/>
    <property type="match status" value="1"/>
</dbReference>
<dbReference type="PANTHER" id="PTHR42703:SF1">
    <property type="entry name" value="NA(+)_H(+) ANTIPORTER SUBUNIT D1"/>
    <property type="match status" value="1"/>
</dbReference>
<feature type="transmembrane region" description="Helical" evidence="9">
    <location>
        <begin position="466"/>
        <end position="484"/>
    </location>
</feature>
<dbReference type="OrthoDB" id="9768329at2"/>
<feature type="compositionally biased region" description="Low complexity" evidence="8">
    <location>
        <begin position="563"/>
        <end position="578"/>
    </location>
</feature>
<feature type="region of interest" description="Disordered" evidence="8">
    <location>
        <begin position="552"/>
        <end position="578"/>
    </location>
</feature>
<feature type="transmembrane region" description="Helical" evidence="9">
    <location>
        <begin position="93"/>
        <end position="113"/>
    </location>
</feature>
<evidence type="ECO:0000313" key="12">
    <source>
        <dbReference type="Proteomes" id="UP000198552"/>
    </source>
</evidence>
<reference evidence="12" key="1">
    <citation type="submission" date="2016-10" db="EMBL/GenBank/DDBJ databases">
        <authorList>
            <person name="Varghese N."/>
            <person name="Submissions S."/>
        </authorList>
    </citation>
    <scope>NUCLEOTIDE SEQUENCE [LARGE SCALE GENOMIC DNA]</scope>
    <source>
        <strain evidence="12">EPL6</strain>
    </source>
</reference>
<gene>
    <name evidence="11" type="ORF">SAMN05428957_101447</name>
</gene>
<feature type="domain" description="NADH:quinone oxidoreductase/Mrp antiporter transmembrane" evidence="10">
    <location>
        <begin position="141"/>
        <end position="366"/>
    </location>
</feature>
<evidence type="ECO:0000256" key="8">
    <source>
        <dbReference type="SAM" id="MobiDB-lite"/>
    </source>
</evidence>
<name>A0A1G9PKQ5_9BURK</name>
<comment type="similarity">
    <text evidence="2">Belongs to the CPA3 antiporters (TC 2.A.63) subunit D family.</text>
</comment>
<comment type="subcellular location">
    <subcellularLocation>
        <location evidence="1">Cell membrane</location>
        <topology evidence="1">Multi-pass membrane protein</topology>
    </subcellularLocation>
    <subcellularLocation>
        <location evidence="7">Membrane</location>
        <topology evidence="7">Multi-pass membrane protein</topology>
    </subcellularLocation>
</comment>
<feature type="transmembrane region" description="Helical" evidence="9">
    <location>
        <begin position="251"/>
        <end position="275"/>
    </location>
</feature>
<dbReference type="GO" id="GO:0005886">
    <property type="term" value="C:plasma membrane"/>
    <property type="evidence" value="ECO:0007669"/>
    <property type="project" value="UniProtKB-SubCell"/>
</dbReference>
<sequence length="578" mass="60258">MSAWAEWAARFMPHLMLAPIALPLLTATLTLLMREERQRAKLTLNIASTALGLVVAVALLRWSNQASAPTGMGVYLQGNWAAPFGIVLVLDRLSALMLVLTSAIALCAVVFAGTRWHRAGVHFHTLFQLQLMGLAGAFLTGDLFNLFVFFEIMLAASYGLLLHGSGRARVQSGLHYIAINLAASSLFLIGSSMLYGITGTLNMADLARSVPLVLQQDIGLLHAAAAILATAFLIKAAVWPLNFWLVPAYGAAAAPVGALFAVMTKVGVYTLLRLWTLMFGAEAGASALFGGAWLIGAGMLTMAFGGIGMWSSQRPVHLAGFAAVVSSGTVLAAVGFGQNHLTAALLYYLPGSTMGIAALFLLADLVERWRTDGTPLLADDGNEAPFLTPELVPRPGLNLDDEEEVLVGRAIPAAAALLGLAWLVCTLVIAGLPPLSGFVGKFAMLSALLNPLGLGSSAGLRPGAAGWGLLALMITTGLLSLLALTRTGIRHFWAASERLAPRLHVLEGLPVAALLLGCVALTLRAEPVLRFTEAAATALHAPGTYIRAVLETRPTPTPPAPAAPAAAPDGAPSTGSAS</sequence>
<feature type="transmembrane region" description="Helical" evidence="9">
    <location>
        <begin position="12"/>
        <end position="32"/>
    </location>
</feature>
<keyword evidence="12" id="KW-1185">Reference proteome</keyword>
<organism evidence="11 12">
    <name type="scientific">Oryzisolibacter propanilivorax</name>
    <dbReference type="NCBI Taxonomy" id="1527607"/>
    <lineage>
        <taxon>Bacteria</taxon>
        <taxon>Pseudomonadati</taxon>
        <taxon>Pseudomonadota</taxon>
        <taxon>Betaproteobacteria</taxon>
        <taxon>Burkholderiales</taxon>
        <taxon>Comamonadaceae</taxon>
        <taxon>Oryzisolibacter</taxon>
    </lineage>
</organism>
<evidence type="ECO:0000256" key="1">
    <source>
        <dbReference type="ARBA" id="ARBA00004651"/>
    </source>
</evidence>
<dbReference type="EMBL" id="FNHP01000001">
    <property type="protein sequence ID" value="SDL98777.1"/>
    <property type="molecule type" value="Genomic_DNA"/>
</dbReference>
<feature type="transmembrane region" description="Helical" evidence="9">
    <location>
        <begin position="218"/>
        <end position="239"/>
    </location>
</feature>
<dbReference type="RefSeq" id="WP_091566166.1">
    <property type="nucleotide sequence ID" value="NZ_FNHP01000001.1"/>
</dbReference>
<dbReference type="AlphaFoldDB" id="A0A1G9PKQ5"/>
<feature type="transmembrane region" description="Helical" evidence="9">
    <location>
        <begin position="173"/>
        <end position="197"/>
    </location>
</feature>
<dbReference type="InterPro" id="IPR050586">
    <property type="entry name" value="CPA3_Na-H_Antiporter_D"/>
</dbReference>
<feature type="transmembrane region" description="Helical" evidence="9">
    <location>
        <begin position="44"/>
        <end position="62"/>
    </location>
</feature>
<feature type="transmembrane region" description="Helical" evidence="9">
    <location>
        <begin position="410"/>
        <end position="430"/>
    </location>
</feature>
<evidence type="ECO:0000313" key="11">
    <source>
        <dbReference type="EMBL" id="SDL98777.1"/>
    </source>
</evidence>
<dbReference type="STRING" id="1527607.SAMN05428957_101447"/>
<evidence type="ECO:0000256" key="3">
    <source>
        <dbReference type="ARBA" id="ARBA00022475"/>
    </source>
</evidence>
<accession>A0A1G9PKQ5</accession>
<evidence type="ECO:0000256" key="2">
    <source>
        <dbReference type="ARBA" id="ARBA00005346"/>
    </source>
</evidence>
<evidence type="ECO:0000259" key="10">
    <source>
        <dbReference type="Pfam" id="PF00361"/>
    </source>
</evidence>
<evidence type="ECO:0000256" key="4">
    <source>
        <dbReference type="ARBA" id="ARBA00022692"/>
    </source>
</evidence>
<dbReference type="InterPro" id="IPR001750">
    <property type="entry name" value="ND/Mrp_TM"/>
</dbReference>
<dbReference type="Proteomes" id="UP000198552">
    <property type="component" value="Unassembled WGS sequence"/>
</dbReference>
<evidence type="ECO:0000256" key="9">
    <source>
        <dbReference type="SAM" id="Phobius"/>
    </source>
</evidence>
<feature type="transmembrane region" description="Helical" evidence="9">
    <location>
        <begin position="287"/>
        <end position="310"/>
    </location>
</feature>
<protein>
    <submittedName>
        <fullName evidence="11">Multisubunit potassium/proton antiporter, PhaD subunit</fullName>
    </submittedName>
</protein>